<keyword evidence="2" id="KW-1185">Reference proteome</keyword>
<organism evidence="1 2">
    <name type="scientific">Ephemerocybe angulata</name>
    <dbReference type="NCBI Taxonomy" id="980116"/>
    <lineage>
        <taxon>Eukaryota</taxon>
        <taxon>Fungi</taxon>
        <taxon>Dikarya</taxon>
        <taxon>Basidiomycota</taxon>
        <taxon>Agaricomycotina</taxon>
        <taxon>Agaricomycetes</taxon>
        <taxon>Agaricomycetidae</taxon>
        <taxon>Agaricales</taxon>
        <taxon>Agaricineae</taxon>
        <taxon>Psathyrellaceae</taxon>
        <taxon>Ephemerocybe</taxon>
    </lineage>
</organism>
<dbReference type="PANTHER" id="PTHR28153">
    <property type="entry name" value="PROTEIN, PUTATIVE-RELATED"/>
    <property type="match status" value="1"/>
</dbReference>
<dbReference type="Pfam" id="PF09804">
    <property type="entry name" value="DENND11"/>
    <property type="match status" value="1"/>
</dbReference>
<proteinExistence type="predicted"/>
<dbReference type="Proteomes" id="UP000521943">
    <property type="component" value="Unassembled WGS sequence"/>
</dbReference>
<protein>
    <recommendedName>
        <fullName evidence="3">DUF4484 domain-containing protein</fullName>
    </recommendedName>
</protein>
<dbReference type="AlphaFoldDB" id="A0A8H6M8E3"/>
<evidence type="ECO:0000313" key="1">
    <source>
        <dbReference type="EMBL" id="KAF6756769.1"/>
    </source>
</evidence>
<accession>A0A8H6M8E3</accession>
<gene>
    <name evidence="1" type="ORF">DFP72DRAFT_1007907</name>
</gene>
<sequence>MPSNPPQDVVAIFHTSFHPTRGNVLDWYFSVDNDLDLDNLGLEFSALPSGLHQLDEDVVYFTTTGKSKSSAKPQTYHAIALFRRRRTTHPLYRGFLLGSLGVLVAGPGEYGPRARSWRHLPALREVAERCYSRPGSEPSLTEGKLVDLGAPEGGDWFEPAREYFESRKARALGTQESWTNWKDEIYDEVRSWMCSGDRGTSCAVHSTPATLTDISPTLALPSLLTLLGPASLTLYRHLLTRKRILIYTKPPVEYACVLCYAAVDMVRSIQEGEQLIQQGYKDDADEEAKITLIPPKHVPGEATRVLGMVTLHDLLGSKFTDENDTDADDEEGSGGRGWIACTTDALFLEKPAYYDLLIDLTSVGVSSSSTVAFTTSKRKKKKGPKENKKPVHYKRVPSRWAWSDARLWGELDKVLRAPPNSSSTYTAFGEKPGAAASGAGAWLADAWQLYEDVCLVCAGAWMGTLRTRNLGLGVAADGEGYGDVSASAAGEARKREKYAALLEEGVEQAGDFGHSHTHGETSHIDAAAAAVGVSNETEPQPNQDAGDHYHDHDFTLVAPPTPDTREGLDILLHTAALHAVFPSNLNLADAVTKTEGILAKVKAMTMTVTPRDLLSLDLNPLSAVDVKYLESVQREYASRVHLVHVGLVVKRGWRDLVGVVFGL</sequence>
<evidence type="ECO:0008006" key="3">
    <source>
        <dbReference type="Google" id="ProtNLM"/>
    </source>
</evidence>
<comment type="caution">
    <text evidence="1">The sequence shown here is derived from an EMBL/GenBank/DDBJ whole genome shotgun (WGS) entry which is preliminary data.</text>
</comment>
<reference evidence="1 2" key="1">
    <citation type="submission" date="2020-07" db="EMBL/GenBank/DDBJ databases">
        <title>Comparative genomics of pyrophilous fungi reveals a link between fire events and developmental genes.</title>
        <authorList>
            <consortium name="DOE Joint Genome Institute"/>
            <person name="Steindorff A.S."/>
            <person name="Carver A."/>
            <person name="Calhoun S."/>
            <person name="Stillman K."/>
            <person name="Liu H."/>
            <person name="Lipzen A."/>
            <person name="Pangilinan J."/>
            <person name="Labutti K."/>
            <person name="Bruns T.D."/>
            <person name="Grigoriev I.V."/>
        </authorList>
    </citation>
    <scope>NUCLEOTIDE SEQUENCE [LARGE SCALE GENOMIC DNA]</scope>
    <source>
        <strain evidence="1 2">CBS 144469</strain>
    </source>
</reference>
<dbReference type="InterPro" id="IPR053056">
    <property type="entry name" value="Lipid_Metab_Assoc_Protein"/>
</dbReference>
<dbReference type="EMBL" id="JACGCI010000025">
    <property type="protein sequence ID" value="KAF6756769.1"/>
    <property type="molecule type" value="Genomic_DNA"/>
</dbReference>
<name>A0A8H6M8E3_9AGAR</name>
<dbReference type="InterPro" id="IPR018626">
    <property type="entry name" value="LCHN/Anr2"/>
</dbReference>
<dbReference type="OrthoDB" id="2152680at2759"/>
<dbReference type="PANTHER" id="PTHR28153:SF1">
    <property type="entry name" value="DUF4484 DOMAIN-CONTAINING PROTEIN"/>
    <property type="match status" value="1"/>
</dbReference>
<evidence type="ECO:0000313" key="2">
    <source>
        <dbReference type="Proteomes" id="UP000521943"/>
    </source>
</evidence>
<dbReference type="GO" id="GO:0005811">
    <property type="term" value="C:lipid droplet"/>
    <property type="evidence" value="ECO:0007669"/>
    <property type="project" value="TreeGrafter"/>
</dbReference>